<evidence type="ECO:0000313" key="7">
    <source>
        <dbReference type="EMBL" id="XBH19694.1"/>
    </source>
</evidence>
<feature type="transmembrane region" description="Helical" evidence="6">
    <location>
        <begin position="26"/>
        <end position="47"/>
    </location>
</feature>
<sequence length="279" mass="31444">MRRTLRHFRKSVFLALEHDVLNTAKAAAYSGMLMFFPAFIVLTALIAKAPEGPTVVGEIRWVSMQILPADTVRLMLSTMQARNAHPARLITSGLSLSVFAGLGLMLTLMEGFRRAYRLPRNEWGFWERRLRALFLVFIVLVPLALATLLLVFGRAIELWMVVKSGHELRHVVLFLWRMARWTLALATSLAVLGALYHFGTKRGEHWLRVMPGAVAASAVWFPATLAFGWYVTRIADYTIFYGSFGAGIATLVWLYITSFSALLGAELNGVLFRERNNRL</sequence>
<evidence type="ECO:0000256" key="4">
    <source>
        <dbReference type="ARBA" id="ARBA00022989"/>
    </source>
</evidence>
<proteinExistence type="predicted"/>
<comment type="subcellular location">
    <subcellularLocation>
        <location evidence="1">Cell membrane</location>
        <topology evidence="1">Multi-pass membrane protein</topology>
    </subcellularLocation>
</comment>
<dbReference type="PANTHER" id="PTHR30213">
    <property type="entry name" value="INNER MEMBRANE PROTEIN YHJD"/>
    <property type="match status" value="1"/>
</dbReference>
<accession>A0AAU7DPV2</accession>
<feature type="transmembrane region" description="Helical" evidence="6">
    <location>
        <begin position="238"/>
        <end position="265"/>
    </location>
</feature>
<dbReference type="AlphaFoldDB" id="A0AAU7DPV2"/>
<dbReference type="RefSeq" id="WP_348264913.1">
    <property type="nucleotide sequence ID" value="NZ_CP121196.1"/>
</dbReference>
<dbReference type="EMBL" id="CP121196">
    <property type="protein sequence ID" value="XBH19694.1"/>
    <property type="molecule type" value="Genomic_DNA"/>
</dbReference>
<feature type="transmembrane region" description="Helical" evidence="6">
    <location>
        <begin position="178"/>
        <end position="198"/>
    </location>
</feature>
<keyword evidence="3 6" id="KW-0812">Transmembrane</keyword>
<reference evidence="7" key="1">
    <citation type="submission" date="2023-03" db="EMBL/GenBank/DDBJ databases">
        <title>Edaphobacter sp.</title>
        <authorList>
            <person name="Huber K.J."/>
            <person name="Papendorf J."/>
            <person name="Pilke C."/>
            <person name="Bunk B."/>
            <person name="Sproeer C."/>
            <person name="Pester M."/>
        </authorList>
    </citation>
    <scope>NUCLEOTIDE SEQUENCE</scope>
    <source>
        <strain evidence="7">DSM 110680</strain>
    </source>
</reference>
<evidence type="ECO:0000256" key="3">
    <source>
        <dbReference type="ARBA" id="ARBA00022692"/>
    </source>
</evidence>
<evidence type="ECO:0000256" key="5">
    <source>
        <dbReference type="ARBA" id="ARBA00023136"/>
    </source>
</evidence>
<evidence type="ECO:0000256" key="2">
    <source>
        <dbReference type="ARBA" id="ARBA00022475"/>
    </source>
</evidence>
<feature type="transmembrane region" description="Helical" evidence="6">
    <location>
        <begin position="130"/>
        <end position="152"/>
    </location>
</feature>
<dbReference type="PANTHER" id="PTHR30213:SF0">
    <property type="entry name" value="UPF0761 MEMBRANE PROTEIN YIHY"/>
    <property type="match status" value="1"/>
</dbReference>
<evidence type="ECO:0000256" key="6">
    <source>
        <dbReference type="SAM" id="Phobius"/>
    </source>
</evidence>
<keyword evidence="4 6" id="KW-1133">Transmembrane helix</keyword>
<feature type="transmembrane region" description="Helical" evidence="6">
    <location>
        <begin position="210"/>
        <end position="232"/>
    </location>
</feature>
<dbReference type="InterPro" id="IPR017039">
    <property type="entry name" value="Virul_fac_BrkB"/>
</dbReference>
<dbReference type="PIRSF" id="PIRSF035875">
    <property type="entry name" value="RNase_BN"/>
    <property type="match status" value="1"/>
</dbReference>
<gene>
    <name evidence="7" type="ORF">P8935_10335</name>
</gene>
<dbReference type="GO" id="GO:0005886">
    <property type="term" value="C:plasma membrane"/>
    <property type="evidence" value="ECO:0007669"/>
    <property type="project" value="UniProtKB-SubCell"/>
</dbReference>
<feature type="transmembrane region" description="Helical" evidence="6">
    <location>
        <begin position="89"/>
        <end position="109"/>
    </location>
</feature>
<evidence type="ECO:0000256" key="1">
    <source>
        <dbReference type="ARBA" id="ARBA00004651"/>
    </source>
</evidence>
<dbReference type="Pfam" id="PF03631">
    <property type="entry name" value="Virul_fac_BrkB"/>
    <property type="match status" value="1"/>
</dbReference>
<name>A0AAU7DPV2_9BACT</name>
<organism evidence="7">
    <name type="scientific">Telmatobacter sp. DSM 110680</name>
    <dbReference type="NCBI Taxonomy" id="3036704"/>
    <lineage>
        <taxon>Bacteria</taxon>
        <taxon>Pseudomonadati</taxon>
        <taxon>Acidobacteriota</taxon>
        <taxon>Terriglobia</taxon>
        <taxon>Terriglobales</taxon>
        <taxon>Acidobacteriaceae</taxon>
        <taxon>Telmatobacter</taxon>
    </lineage>
</organism>
<keyword evidence="5 6" id="KW-0472">Membrane</keyword>
<protein>
    <submittedName>
        <fullName evidence="7">YihY/virulence factor BrkB family protein</fullName>
    </submittedName>
</protein>
<keyword evidence="2" id="KW-1003">Cell membrane</keyword>